<protein>
    <recommendedName>
        <fullName evidence="2">SWIM-type domain-containing protein</fullName>
    </recommendedName>
</protein>
<dbReference type="EMBL" id="UFSO01000003">
    <property type="protein sequence ID" value="SSY80996.1"/>
    <property type="molecule type" value="Genomic_DNA"/>
</dbReference>
<gene>
    <name evidence="3" type="ORF">NCTC10283_02560</name>
</gene>
<evidence type="ECO:0000259" key="2">
    <source>
        <dbReference type="PROSITE" id="PS50966"/>
    </source>
</evidence>
<evidence type="ECO:0000313" key="4">
    <source>
        <dbReference type="Proteomes" id="UP000254209"/>
    </source>
</evidence>
<sequence>MKLSKQQIHAYIKQNAATAITRRAAEYAPELVSETNTHAEYRCQGTQQKPYTIHIDWEKNLTTSCTCPYEEMYEGICKHTVAALNHLQNHLADVIAVAVTPVASAPTQSERNLRYPLDEQGNIPFMLIKNDFVENFKQFGKQRNWGVKMENFNPTQSRIQLRVDSPYQYT</sequence>
<proteinExistence type="predicted"/>
<dbReference type="OrthoDB" id="9760715at2"/>
<dbReference type="Proteomes" id="UP000254209">
    <property type="component" value="Unassembled WGS sequence"/>
</dbReference>
<accession>A0A376BVM2</accession>
<keyword evidence="4" id="KW-1185">Reference proteome</keyword>
<name>A0A376BVM2_9NEIS</name>
<organism evidence="3 4">
    <name type="scientific">Alysiella crassa</name>
    <dbReference type="NCBI Taxonomy" id="153491"/>
    <lineage>
        <taxon>Bacteria</taxon>
        <taxon>Pseudomonadati</taxon>
        <taxon>Pseudomonadota</taxon>
        <taxon>Betaproteobacteria</taxon>
        <taxon>Neisseriales</taxon>
        <taxon>Neisseriaceae</taxon>
        <taxon>Alysiella</taxon>
    </lineage>
</organism>
<dbReference type="AlphaFoldDB" id="A0A376BVM2"/>
<dbReference type="Pfam" id="PF04434">
    <property type="entry name" value="SWIM"/>
    <property type="match status" value="1"/>
</dbReference>
<feature type="domain" description="SWIM-type" evidence="2">
    <location>
        <begin position="51"/>
        <end position="88"/>
    </location>
</feature>
<evidence type="ECO:0000313" key="3">
    <source>
        <dbReference type="EMBL" id="SSY80996.1"/>
    </source>
</evidence>
<dbReference type="GO" id="GO:0008270">
    <property type="term" value="F:zinc ion binding"/>
    <property type="evidence" value="ECO:0007669"/>
    <property type="project" value="UniProtKB-KW"/>
</dbReference>
<dbReference type="STRING" id="1120980.GCA_000745955_00388"/>
<reference evidence="3 4" key="1">
    <citation type="submission" date="2018-06" db="EMBL/GenBank/DDBJ databases">
        <authorList>
            <consortium name="Pathogen Informatics"/>
            <person name="Doyle S."/>
        </authorList>
    </citation>
    <scope>NUCLEOTIDE SEQUENCE [LARGE SCALE GENOMIC DNA]</scope>
    <source>
        <strain evidence="3 4">NCTC10283</strain>
    </source>
</reference>
<dbReference type="RefSeq" id="WP_034291148.1">
    <property type="nucleotide sequence ID" value="NZ_CP091519.2"/>
</dbReference>
<keyword evidence="1" id="KW-0863">Zinc-finger</keyword>
<dbReference type="PROSITE" id="PS50966">
    <property type="entry name" value="ZF_SWIM"/>
    <property type="match status" value="1"/>
</dbReference>
<keyword evidence="1" id="KW-0862">Zinc</keyword>
<evidence type="ECO:0000256" key="1">
    <source>
        <dbReference type="PROSITE-ProRule" id="PRU00325"/>
    </source>
</evidence>
<dbReference type="InterPro" id="IPR007527">
    <property type="entry name" value="Znf_SWIM"/>
</dbReference>
<keyword evidence="1" id="KW-0479">Metal-binding</keyword>